<keyword evidence="3" id="KW-1003">Cell membrane</keyword>
<keyword evidence="4 7" id="KW-0812">Transmembrane</keyword>
<dbReference type="PANTHER" id="PTHR43549:SF2">
    <property type="entry name" value="MULTIDRUG RESISTANCE PROTEIN NORM-RELATED"/>
    <property type="match status" value="1"/>
</dbReference>
<keyword evidence="6 7" id="KW-0472">Membrane</keyword>
<dbReference type="AlphaFoldDB" id="A0AA97FFT3"/>
<keyword evidence="9" id="KW-1185">Reference proteome</keyword>
<accession>A0AA97FFT3</accession>
<feature type="transmembrane region" description="Helical" evidence="7">
    <location>
        <begin position="304"/>
        <end position="324"/>
    </location>
</feature>
<dbReference type="GO" id="GO:0015297">
    <property type="term" value="F:antiporter activity"/>
    <property type="evidence" value="ECO:0007669"/>
    <property type="project" value="InterPro"/>
</dbReference>
<dbReference type="GO" id="GO:0005886">
    <property type="term" value="C:plasma membrane"/>
    <property type="evidence" value="ECO:0007669"/>
    <property type="project" value="UniProtKB-SubCell"/>
</dbReference>
<evidence type="ECO:0000313" key="8">
    <source>
        <dbReference type="EMBL" id="WOF17228.1"/>
    </source>
</evidence>
<feature type="transmembrane region" description="Helical" evidence="7">
    <location>
        <begin position="440"/>
        <end position="462"/>
    </location>
</feature>
<proteinExistence type="predicted"/>
<dbReference type="PANTHER" id="PTHR43549">
    <property type="entry name" value="MULTIDRUG RESISTANCE PROTEIN YPNP-RELATED"/>
    <property type="match status" value="1"/>
</dbReference>
<organism evidence="8 9">
    <name type="scientific">Methanochimaera problematica</name>
    <dbReference type="NCBI Taxonomy" id="2609417"/>
    <lineage>
        <taxon>Archaea</taxon>
        <taxon>Methanobacteriati</taxon>
        <taxon>Methanobacteriota</taxon>
        <taxon>Stenosarchaea group</taxon>
        <taxon>Methanomicrobia</taxon>
        <taxon>Methanomicrobiales</taxon>
        <taxon>Methanomicrobiaceae</taxon>
        <taxon>Methanochimaera</taxon>
    </lineage>
</organism>
<evidence type="ECO:0000256" key="4">
    <source>
        <dbReference type="ARBA" id="ARBA00022692"/>
    </source>
</evidence>
<sequence>MQKNGSKNLSEKTEGSDILRTKGVDIMTGDPKTAIRKLSLPMFIAMVLFSVYNLVDAIWVAGLGNDALAAVGFITPLFMILIGFGNGLGAGATSAIARKIGAKDKAGADSSAVHSLILCLIVSVLITGPLVLLAEPLALLLGAGDIAPMAAEYGVYIFAGTIFVLFTNISYAVLRAEGDMKRAMYAMMLSSVLNMILDPIFIYTLGMGVAGAAIATVVSVAAVSLVIAYWFFIKKDTYVSISFKDFRFEKNILKDILGVGIPASAEFFLMAILSMILNIILVIVSGTDAVAVYTTGWRVVMFGIMSNVAIATSSVTVGGAAFGSRNYENLKVVHRYSVFLGIVMAAVTSIIVYVFAPFIAAVFTYSEAAAHLAPSIVAFLKVMCLFFLFVPPGIMSVSVFQAVGKGSVSFVLNLLRNLVFIALISYILAIVLGFGEEGVWWGIVLGDILGGIVGYAFADVYIRALIRNKKRADEISV</sequence>
<feature type="transmembrane region" description="Helical" evidence="7">
    <location>
        <begin position="212"/>
        <end position="232"/>
    </location>
</feature>
<feature type="transmembrane region" description="Helical" evidence="7">
    <location>
        <begin position="186"/>
        <end position="206"/>
    </location>
</feature>
<evidence type="ECO:0000256" key="5">
    <source>
        <dbReference type="ARBA" id="ARBA00022989"/>
    </source>
</evidence>
<dbReference type="NCBIfam" id="TIGR00797">
    <property type="entry name" value="matE"/>
    <property type="match status" value="1"/>
</dbReference>
<dbReference type="InterPro" id="IPR048279">
    <property type="entry name" value="MdtK-like"/>
</dbReference>
<feature type="transmembrane region" description="Helical" evidence="7">
    <location>
        <begin position="252"/>
        <end position="284"/>
    </location>
</feature>
<name>A0AA97FFT3_9EURY</name>
<comment type="subcellular location">
    <subcellularLocation>
        <location evidence="1">Cell membrane</location>
        <topology evidence="1">Multi-pass membrane protein</topology>
    </subcellularLocation>
</comment>
<feature type="transmembrane region" description="Helical" evidence="7">
    <location>
        <begin position="40"/>
        <end position="61"/>
    </location>
</feature>
<protein>
    <submittedName>
        <fullName evidence="8">MATE family efflux transporter</fullName>
    </submittedName>
</protein>
<dbReference type="KEGG" id="mefw:F1737_11350"/>
<dbReference type="PIRSF" id="PIRSF006603">
    <property type="entry name" value="DinF"/>
    <property type="match status" value="1"/>
</dbReference>
<feature type="transmembrane region" description="Helical" evidence="7">
    <location>
        <begin position="369"/>
        <end position="390"/>
    </location>
</feature>
<feature type="transmembrane region" description="Helical" evidence="7">
    <location>
        <begin position="153"/>
        <end position="174"/>
    </location>
</feature>
<feature type="transmembrane region" description="Helical" evidence="7">
    <location>
        <begin position="112"/>
        <end position="133"/>
    </location>
</feature>
<dbReference type="InterPro" id="IPR052031">
    <property type="entry name" value="Membrane_Transporter-Flippase"/>
</dbReference>
<evidence type="ECO:0000256" key="7">
    <source>
        <dbReference type="SAM" id="Phobius"/>
    </source>
</evidence>
<evidence type="ECO:0000256" key="2">
    <source>
        <dbReference type="ARBA" id="ARBA00022448"/>
    </source>
</evidence>
<keyword evidence="2" id="KW-0813">Transport</keyword>
<dbReference type="CDD" id="cd13147">
    <property type="entry name" value="MATE_MJ0709_like"/>
    <property type="match status" value="1"/>
</dbReference>
<dbReference type="GeneID" id="85230774"/>
<dbReference type="Proteomes" id="UP001301797">
    <property type="component" value="Chromosome"/>
</dbReference>
<gene>
    <name evidence="8" type="ORF">F1737_11350</name>
</gene>
<dbReference type="GO" id="GO:0042910">
    <property type="term" value="F:xenobiotic transmembrane transporter activity"/>
    <property type="evidence" value="ECO:0007669"/>
    <property type="project" value="InterPro"/>
</dbReference>
<dbReference type="InterPro" id="IPR002528">
    <property type="entry name" value="MATE_fam"/>
</dbReference>
<evidence type="ECO:0000256" key="1">
    <source>
        <dbReference type="ARBA" id="ARBA00004651"/>
    </source>
</evidence>
<keyword evidence="5 7" id="KW-1133">Transmembrane helix</keyword>
<evidence type="ECO:0000256" key="6">
    <source>
        <dbReference type="ARBA" id="ARBA00023136"/>
    </source>
</evidence>
<dbReference type="Pfam" id="PF01554">
    <property type="entry name" value="MatE"/>
    <property type="match status" value="2"/>
</dbReference>
<evidence type="ECO:0000256" key="3">
    <source>
        <dbReference type="ARBA" id="ARBA00022475"/>
    </source>
</evidence>
<feature type="transmembrane region" description="Helical" evidence="7">
    <location>
        <begin position="410"/>
        <end position="434"/>
    </location>
</feature>
<feature type="transmembrane region" description="Helical" evidence="7">
    <location>
        <begin position="67"/>
        <end position="91"/>
    </location>
</feature>
<dbReference type="EMBL" id="CP043875">
    <property type="protein sequence ID" value="WOF17228.1"/>
    <property type="molecule type" value="Genomic_DNA"/>
</dbReference>
<dbReference type="RefSeq" id="WP_317136691.1">
    <property type="nucleotide sequence ID" value="NZ_CP043875.1"/>
</dbReference>
<evidence type="ECO:0000313" key="9">
    <source>
        <dbReference type="Proteomes" id="UP001301797"/>
    </source>
</evidence>
<reference evidence="8 9" key="1">
    <citation type="submission" date="2019-09" db="EMBL/GenBank/DDBJ databases">
        <title>The complete genome of Methanoplanus sp. FWC-SCC4.</title>
        <authorList>
            <person name="Chen S.-C."/>
            <person name="Zhou Y.-Z."/>
            <person name="Lai M.-C."/>
        </authorList>
    </citation>
    <scope>NUCLEOTIDE SEQUENCE [LARGE SCALE GENOMIC DNA]</scope>
    <source>
        <strain evidence="8 9">FWC-SCC4</strain>
    </source>
</reference>
<feature type="transmembrane region" description="Helical" evidence="7">
    <location>
        <begin position="336"/>
        <end position="363"/>
    </location>
</feature>